<dbReference type="InterPro" id="IPR005474">
    <property type="entry name" value="Transketolase_N"/>
</dbReference>
<dbReference type="Pfam" id="PF00456">
    <property type="entry name" value="Transketolase_N"/>
    <property type="match status" value="1"/>
</dbReference>
<comment type="cofactor">
    <cofactor evidence="19">
        <name>Mg(2+)</name>
        <dbReference type="ChEBI" id="CHEBI:18420"/>
    </cofactor>
    <text evidence="19">Binds 1 Mg(2+) ion per subunit. Can also utilize other divalent metal cations, such as Ca(2+), Mn(2+) and Co(2+).</text>
</comment>
<feature type="binding site" evidence="17">
    <location>
        <position position="34"/>
    </location>
    <ligand>
        <name>substrate</name>
    </ligand>
</feature>
<comment type="catalytic activity">
    <reaction evidence="14">
        <text>D-sedoheptulose 7-phosphate + D-glyceraldehyde 3-phosphate = aldehydo-D-ribose 5-phosphate + D-xylulose 5-phosphate</text>
        <dbReference type="Rhea" id="RHEA:10508"/>
        <dbReference type="ChEBI" id="CHEBI:57483"/>
        <dbReference type="ChEBI" id="CHEBI:57737"/>
        <dbReference type="ChEBI" id="CHEBI:58273"/>
        <dbReference type="ChEBI" id="CHEBI:59776"/>
        <dbReference type="EC" id="2.2.1.1"/>
    </reaction>
</comment>
<dbReference type="Proteomes" id="UP000823613">
    <property type="component" value="Unassembled WGS sequence"/>
</dbReference>
<feature type="binding site" evidence="18">
    <location>
        <position position="74"/>
    </location>
    <ligand>
        <name>thiamine diphosphate</name>
        <dbReference type="ChEBI" id="CHEBI:58937"/>
    </ligand>
</feature>
<dbReference type="GO" id="GO:0046872">
    <property type="term" value="F:metal ion binding"/>
    <property type="evidence" value="ECO:0007669"/>
    <property type="project" value="UniProtKB-KW"/>
</dbReference>
<dbReference type="CDD" id="cd02012">
    <property type="entry name" value="TPP_TK"/>
    <property type="match status" value="1"/>
</dbReference>
<comment type="cofactor">
    <cofactor evidence="3">
        <name>Co(2+)</name>
        <dbReference type="ChEBI" id="CHEBI:48828"/>
    </cofactor>
</comment>
<dbReference type="GO" id="GO:0004802">
    <property type="term" value="F:transketolase activity"/>
    <property type="evidence" value="ECO:0007669"/>
    <property type="project" value="UniProtKB-UniRule"/>
</dbReference>
<feature type="binding site" evidence="18">
    <location>
        <position position="161"/>
    </location>
    <ligand>
        <name>thiamine diphosphate</name>
        <dbReference type="ChEBI" id="CHEBI:58937"/>
    </ligand>
</feature>
<dbReference type="InterPro" id="IPR020826">
    <property type="entry name" value="Transketolase_BS"/>
</dbReference>
<dbReference type="InterPro" id="IPR009014">
    <property type="entry name" value="Transketo_C/PFOR_II"/>
</dbReference>
<reference evidence="22" key="1">
    <citation type="submission" date="2020-10" db="EMBL/GenBank/DDBJ databases">
        <authorList>
            <person name="Gilroy R."/>
        </authorList>
    </citation>
    <scope>NUCLEOTIDE SEQUENCE</scope>
    <source>
        <strain evidence="22">11159</strain>
    </source>
</reference>
<dbReference type="GO" id="GO:0005829">
    <property type="term" value="C:cytosol"/>
    <property type="evidence" value="ECO:0007669"/>
    <property type="project" value="TreeGrafter"/>
</dbReference>
<comment type="similarity">
    <text evidence="5">Belongs to the transketolase family.</text>
</comment>
<dbReference type="Gene3D" id="3.40.50.970">
    <property type="match status" value="2"/>
</dbReference>
<dbReference type="PANTHER" id="PTHR43522:SF2">
    <property type="entry name" value="TRANSKETOLASE 1-RELATED"/>
    <property type="match status" value="1"/>
</dbReference>
<dbReference type="EMBL" id="JADIMY010000027">
    <property type="protein sequence ID" value="MBO8427203.1"/>
    <property type="molecule type" value="Genomic_DNA"/>
</dbReference>
<feature type="site" description="Important for catalytic activity" evidence="20">
    <location>
        <position position="34"/>
    </location>
</feature>
<feature type="binding site" evidence="18">
    <location>
        <begin position="122"/>
        <end position="124"/>
    </location>
    <ligand>
        <name>thiamine diphosphate</name>
        <dbReference type="ChEBI" id="CHEBI:58937"/>
    </ligand>
</feature>
<feature type="binding site" evidence="17">
    <location>
        <position position="522"/>
    </location>
    <ligand>
        <name>substrate</name>
    </ligand>
</feature>
<feature type="binding site" evidence="19">
    <location>
        <position position="192"/>
    </location>
    <ligand>
        <name>Mg(2+)</name>
        <dbReference type="ChEBI" id="CHEBI:18420"/>
    </ligand>
</feature>
<feature type="binding site" evidence="19">
    <location>
        <position position="160"/>
    </location>
    <ligand>
        <name>Mg(2+)</name>
        <dbReference type="ChEBI" id="CHEBI:18420"/>
    </ligand>
</feature>
<dbReference type="EC" id="2.2.1.1" evidence="7 15"/>
<feature type="active site" description="Proton donor" evidence="16">
    <location>
        <position position="413"/>
    </location>
</feature>
<feature type="binding site" evidence="17">
    <location>
        <position position="475"/>
    </location>
    <ligand>
        <name>substrate</name>
    </ligand>
</feature>
<evidence type="ECO:0000256" key="11">
    <source>
        <dbReference type="ARBA" id="ARBA00022837"/>
    </source>
</evidence>
<feature type="binding site" evidence="17">
    <location>
        <position position="386"/>
    </location>
    <ligand>
        <name>substrate</name>
    </ligand>
</feature>
<evidence type="ECO:0000256" key="6">
    <source>
        <dbReference type="ARBA" id="ARBA00011738"/>
    </source>
</evidence>
<dbReference type="NCBIfam" id="TIGR00232">
    <property type="entry name" value="tktlase_bact"/>
    <property type="match status" value="1"/>
</dbReference>
<keyword evidence="9 22" id="KW-0808">Transferase</keyword>
<dbReference type="AlphaFoldDB" id="A0A9D9DGR6"/>
<evidence type="ECO:0000256" key="3">
    <source>
        <dbReference type="ARBA" id="ARBA00001941"/>
    </source>
</evidence>
<protein>
    <recommendedName>
        <fullName evidence="8 15">Transketolase</fullName>
        <ecNumber evidence="7 15">2.2.1.1</ecNumber>
    </recommendedName>
</protein>
<evidence type="ECO:0000256" key="15">
    <source>
        <dbReference type="NCBIfam" id="TIGR00232"/>
    </source>
</evidence>
<dbReference type="InterPro" id="IPR029061">
    <property type="entry name" value="THDP-binding"/>
</dbReference>
<dbReference type="FunFam" id="3.40.50.970:FF:000004">
    <property type="entry name" value="Transketolase"/>
    <property type="match status" value="1"/>
</dbReference>
<dbReference type="FunFam" id="3.40.50.970:FF:000045">
    <property type="entry name" value="Transketolase"/>
    <property type="match status" value="1"/>
</dbReference>
<feature type="binding site" evidence="17">
    <location>
        <position position="463"/>
    </location>
    <ligand>
        <name>substrate</name>
    </ligand>
</feature>
<comment type="caution">
    <text evidence="22">The sequence shown here is derived from an EMBL/GenBank/DDBJ whole genome shotgun (WGS) entry which is preliminary data.</text>
</comment>
<keyword evidence="11" id="KW-0106">Calcium</keyword>
<evidence type="ECO:0000256" key="19">
    <source>
        <dbReference type="PIRSR" id="PIRSR605478-4"/>
    </source>
</evidence>
<feature type="site" description="Important for catalytic activity" evidence="20">
    <location>
        <position position="265"/>
    </location>
</feature>
<evidence type="ECO:0000256" key="16">
    <source>
        <dbReference type="PIRSR" id="PIRSR605478-1"/>
    </source>
</evidence>
<feature type="binding site" evidence="17">
    <location>
        <position position="359"/>
    </location>
    <ligand>
        <name>substrate</name>
    </ligand>
</feature>
<comment type="cofactor">
    <cofactor evidence="2">
        <name>Mn(2+)</name>
        <dbReference type="ChEBI" id="CHEBI:29035"/>
    </cofactor>
</comment>
<evidence type="ECO:0000256" key="20">
    <source>
        <dbReference type="PIRSR" id="PIRSR605478-5"/>
    </source>
</evidence>
<organism evidence="22 23">
    <name type="scientific">Candidatus Onthovivens merdipullorum</name>
    <dbReference type="NCBI Taxonomy" id="2840889"/>
    <lineage>
        <taxon>Bacteria</taxon>
        <taxon>Bacillati</taxon>
        <taxon>Bacillota</taxon>
        <taxon>Bacilli</taxon>
        <taxon>Bacillales</taxon>
        <taxon>Candidatus Onthovivens</taxon>
    </lineage>
</organism>
<keyword evidence="13 18" id="KW-0786">Thiamine pyrophosphate</keyword>
<sequence length="663" mass="73589">MSKKVKKIKNVDELAVAAIRATCIDGINKAKSGHPGAALDLAPILYVLYKDFLVANPFQPKWINRDRVVLSCGHASMLLYTILHLCSYDISIDDLQDFRQFGSKTPGHPEALVTPGVDAGSGPLGQGIAEAVGMAMAETMLNAIYGNRLYNHYTYCICGDGCLEEGISQEAIVFAGLQKLNKLILLYDSNDVTLDGSLSLSSDENVKMRFEAANWNVIHVNDGNNLHKIKKAIKKAQLSTDKPSLIIFKTIIGYGSKNQGTNKVHGSPLGEEDGNNAKLSYGYTYPPFEIPQEVYDRLKDTFLKRGEEAYQKYQNVISKIEEDDPFLYTKIMDLSTNNIKEYLNSKHPAMDDLSSESTRNTSLRVLNYYHELLPNFVGGSADVASSVMTKLANGSNFGPKNRKGTNINFGIREFFMCATTNGILLHGGLRTYNGCFLVFSDYAKSAIRMAALQKLPNIFLFSHDSLAVGEDGPTHQPIEQLASLRATPNLNVFRPCDAKETYASYRIALEESETPSAIILSRQNLPLLKKSSNYEEVKKGAYVVAKERGNHPEFTIIATGSEVSLALEVKAYLYSLGIDIRVVSMPCQELFDKQPVEYQLEVFGIDYGHRMSLEMASTFGWHKYAKYSLGIDRFGASGKANDVIKNYGFTKENIAKIILKYVR</sequence>
<evidence type="ECO:0000256" key="10">
    <source>
        <dbReference type="ARBA" id="ARBA00022723"/>
    </source>
</evidence>
<dbReference type="Pfam" id="PF22613">
    <property type="entry name" value="Transketolase_C_1"/>
    <property type="match status" value="1"/>
</dbReference>
<feature type="binding site" evidence="18">
    <location>
        <position position="190"/>
    </location>
    <ligand>
        <name>thiamine diphosphate</name>
        <dbReference type="ChEBI" id="CHEBI:58937"/>
    </ligand>
</feature>
<dbReference type="Gene3D" id="3.40.50.920">
    <property type="match status" value="1"/>
</dbReference>
<evidence type="ECO:0000256" key="14">
    <source>
        <dbReference type="ARBA" id="ARBA00049473"/>
    </source>
</evidence>
<comment type="cofactor">
    <cofactor evidence="1">
        <name>Ca(2+)</name>
        <dbReference type="ChEBI" id="CHEBI:29108"/>
    </cofactor>
</comment>
<proteinExistence type="inferred from homology"/>
<evidence type="ECO:0000259" key="21">
    <source>
        <dbReference type="SMART" id="SM00861"/>
    </source>
</evidence>
<evidence type="ECO:0000256" key="17">
    <source>
        <dbReference type="PIRSR" id="PIRSR605478-2"/>
    </source>
</evidence>
<evidence type="ECO:0000256" key="8">
    <source>
        <dbReference type="ARBA" id="ARBA00016662"/>
    </source>
</evidence>
<gene>
    <name evidence="22" type="primary">tkt</name>
    <name evidence="22" type="ORF">IAC58_01425</name>
</gene>
<evidence type="ECO:0000256" key="2">
    <source>
        <dbReference type="ARBA" id="ARBA00001936"/>
    </source>
</evidence>
<evidence type="ECO:0000256" key="7">
    <source>
        <dbReference type="ARBA" id="ARBA00013152"/>
    </source>
</evidence>
<feature type="binding site" evidence="18">
    <location>
        <position position="439"/>
    </location>
    <ligand>
        <name>thiamine diphosphate</name>
        <dbReference type="ChEBI" id="CHEBI:58937"/>
    </ligand>
</feature>
<evidence type="ECO:0000256" key="5">
    <source>
        <dbReference type="ARBA" id="ARBA00007131"/>
    </source>
</evidence>
<evidence type="ECO:0000256" key="9">
    <source>
        <dbReference type="ARBA" id="ARBA00022679"/>
    </source>
</evidence>
<evidence type="ECO:0000256" key="4">
    <source>
        <dbReference type="ARBA" id="ARBA00002931"/>
    </source>
</evidence>
<reference evidence="22" key="2">
    <citation type="journal article" date="2021" name="PeerJ">
        <title>Extensive microbial diversity within the chicken gut microbiome revealed by metagenomics and culture.</title>
        <authorList>
            <person name="Gilroy R."/>
            <person name="Ravi A."/>
            <person name="Getino M."/>
            <person name="Pursley I."/>
            <person name="Horton D.L."/>
            <person name="Alikhan N.F."/>
            <person name="Baker D."/>
            <person name="Gharbi K."/>
            <person name="Hall N."/>
            <person name="Watson M."/>
            <person name="Adriaenssens E.M."/>
            <person name="Foster-Nyarko E."/>
            <person name="Jarju S."/>
            <person name="Secka A."/>
            <person name="Antonio M."/>
            <person name="Oren A."/>
            <person name="Chaudhuri R.R."/>
            <person name="La Ragione R."/>
            <person name="Hildebrand F."/>
            <person name="Pallen M.J."/>
        </authorList>
    </citation>
    <scope>NUCLEOTIDE SEQUENCE</scope>
    <source>
        <strain evidence="22">11159</strain>
    </source>
</reference>
<keyword evidence="12 19" id="KW-0460">Magnesium</keyword>
<dbReference type="InterPro" id="IPR033247">
    <property type="entry name" value="Transketolase_fam"/>
</dbReference>
<dbReference type="InterPro" id="IPR055152">
    <property type="entry name" value="Transketolase-like_C_2"/>
</dbReference>
<dbReference type="PANTHER" id="PTHR43522">
    <property type="entry name" value="TRANSKETOLASE"/>
    <property type="match status" value="1"/>
</dbReference>
<evidence type="ECO:0000256" key="12">
    <source>
        <dbReference type="ARBA" id="ARBA00022842"/>
    </source>
</evidence>
<dbReference type="SUPFAM" id="SSF52518">
    <property type="entry name" value="Thiamin diphosphate-binding fold (THDP-binding)"/>
    <property type="match status" value="2"/>
</dbReference>
<dbReference type="PROSITE" id="PS00802">
    <property type="entry name" value="TRANSKETOLASE_2"/>
    <property type="match status" value="1"/>
</dbReference>
<feature type="binding site" evidence="17">
    <location>
        <position position="471"/>
    </location>
    <ligand>
        <name>substrate</name>
    </ligand>
</feature>
<dbReference type="CDD" id="cd07033">
    <property type="entry name" value="TPP_PYR_DXS_TK_like"/>
    <property type="match status" value="1"/>
</dbReference>
<dbReference type="InterPro" id="IPR005475">
    <property type="entry name" value="Transketolase-like_Pyr-bd"/>
</dbReference>
<name>A0A9D9DGR6_9BACL</name>
<keyword evidence="10 19" id="KW-0479">Metal-binding</keyword>
<dbReference type="GO" id="GO:0006098">
    <property type="term" value="P:pentose-phosphate shunt"/>
    <property type="evidence" value="ECO:0007669"/>
    <property type="project" value="TreeGrafter"/>
</dbReference>
<evidence type="ECO:0000313" key="22">
    <source>
        <dbReference type="EMBL" id="MBO8427203.1"/>
    </source>
</evidence>
<accession>A0A9D9DGR6</accession>
<evidence type="ECO:0000256" key="18">
    <source>
        <dbReference type="PIRSR" id="PIRSR605478-3"/>
    </source>
</evidence>
<feature type="binding site" evidence="19">
    <location>
        <position position="190"/>
    </location>
    <ligand>
        <name>Mg(2+)</name>
        <dbReference type="ChEBI" id="CHEBI:18420"/>
    </ligand>
</feature>
<comment type="cofactor">
    <cofactor evidence="18">
        <name>thiamine diphosphate</name>
        <dbReference type="ChEBI" id="CHEBI:58937"/>
    </cofactor>
    <text evidence="18">Binds 1 thiamine pyrophosphate per subunit. During the reaction, the substrate forms a covalent intermediate with the cofactor.</text>
</comment>
<feature type="binding site" evidence="18">
    <location>
        <position position="265"/>
    </location>
    <ligand>
        <name>thiamine diphosphate</name>
        <dbReference type="ChEBI" id="CHEBI:58937"/>
    </ligand>
</feature>
<dbReference type="Pfam" id="PF02779">
    <property type="entry name" value="Transket_pyr"/>
    <property type="match status" value="1"/>
</dbReference>
<evidence type="ECO:0000256" key="13">
    <source>
        <dbReference type="ARBA" id="ARBA00023052"/>
    </source>
</evidence>
<comment type="function">
    <text evidence="4">Catalyzes the transfer of a two-carbon ketol group from a ketose donor to an aldose acceptor, via a covalent intermediate with the cofactor thiamine pyrophosphate.</text>
</comment>
<dbReference type="SMART" id="SM00861">
    <property type="entry name" value="Transket_pyr"/>
    <property type="match status" value="1"/>
</dbReference>
<feature type="domain" description="Transketolase-like pyrimidine-binding" evidence="21">
    <location>
        <begin position="356"/>
        <end position="527"/>
    </location>
</feature>
<feature type="binding site" evidence="17">
    <location>
        <position position="265"/>
    </location>
    <ligand>
        <name>substrate</name>
    </ligand>
</feature>
<dbReference type="InterPro" id="IPR005478">
    <property type="entry name" value="Transketolase_bac-like"/>
</dbReference>
<comment type="subunit">
    <text evidence="6">Homodimer.</text>
</comment>
<dbReference type="SUPFAM" id="SSF52922">
    <property type="entry name" value="TK C-terminal domain-like"/>
    <property type="match status" value="1"/>
</dbReference>
<evidence type="ECO:0000313" key="23">
    <source>
        <dbReference type="Proteomes" id="UP000823613"/>
    </source>
</evidence>
<evidence type="ECO:0000256" key="1">
    <source>
        <dbReference type="ARBA" id="ARBA00001913"/>
    </source>
</evidence>